<feature type="domain" description="Polymerase nucleotidyl transferase" evidence="1">
    <location>
        <begin position="33"/>
        <end position="110"/>
    </location>
</feature>
<gene>
    <name evidence="2" type="primary">ST1086</name>
    <name evidence="2" type="ordered locus">STK_10860</name>
</gene>
<dbReference type="PANTHER" id="PTHR43449:SF3">
    <property type="entry name" value="POLYMERASE NUCLEOTIDYL TRANSFERASE DOMAIN-CONTAINING PROTEIN"/>
    <property type="match status" value="1"/>
</dbReference>
<dbReference type="eggNOG" id="arCOG01204">
    <property type="taxonomic scope" value="Archaea"/>
</dbReference>
<evidence type="ECO:0000313" key="3">
    <source>
        <dbReference type="Proteomes" id="UP000001015"/>
    </source>
</evidence>
<dbReference type="Pfam" id="PF01909">
    <property type="entry name" value="NTP_transf_2"/>
    <property type="match status" value="1"/>
</dbReference>
<name>Q972P7_SULTO</name>
<reference evidence="3" key="1">
    <citation type="journal article" date="2001" name="DNA Res.">
        <title>Complete genome sequence of an aerobic thermoacidophilic Crenarchaeon, Sulfolobus tokodaii strain7.</title>
        <authorList>
            <person name="Kawarabayasi Y."/>
            <person name="Hino Y."/>
            <person name="Horikawa H."/>
            <person name="Jin-no K."/>
            <person name="Takahashi M."/>
            <person name="Sekine M."/>
            <person name="Baba S."/>
            <person name="Ankai A."/>
            <person name="Kosugi H."/>
            <person name="Hosoyama A."/>
            <person name="Fukui S."/>
            <person name="Nagai Y."/>
            <person name="Nishijima K."/>
            <person name="Otsuka R."/>
            <person name="Nakazawa H."/>
            <person name="Takamiya M."/>
            <person name="Kato Y."/>
            <person name="Yoshizawa T."/>
            <person name="Tanaka T."/>
            <person name="Kudoh Y."/>
            <person name="Yamazaki J."/>
            <person name="Kushida N."/>
            <person name="Oguchi A."/>
            <person name="Aoki K."/>
            <person name="Masuda S."/>
            <person name="Yanagii M."/>
            <person name="Nishimura M."/>
            <person name="Yamagishi A."/>
            <person name="Oshima T."/>
            <person name="Kikuchi H."/>
        </authorList>
    </citation>
    <scope>NUCLEOTIDE SEQUENCE [LARGE SCALE GENOMIC DNA]</scope>
    <source>
        <strain evidence="3">DSM 16993 / JCM 10545 / NBRC 100140 / 7</strain>
    </source>
</reference>
<dbReference type="SUPFAM" id="SSF81301">
    <property type="entry name" value="Nucleotidyltransferase"/>
    <property type="match status" value="1"/>
</dbReference>
<dbReference type="PATRIC" id="fig|273063.9.peg.1223"/>
<dbReference type="PANTHER" id="PTHR43449">
    <property type="entry name" value="NUCLEOTIDYLTRANSFERASE"/>
    <property type="match status" value="1"/>
</dbReference>
<accession>Q972P7</accession>
<dbReference type="GO" id="GO:0016779">
    <property type="term" value="F:nucleotidyltransferase activity"/>
    <property type="evidence" value="ECO:0007669"/>
    <property type="project" value="InterPro"/>
</dbReference>
<dbReference type="Proteomes" id="UP000001015">
    <property type="component" value="Chromosome"/>
</dbReference>
<dbReference type="Gene3D" id="3.30.460.10">
    <property type="entry name" value="Beta Polymerase, domain 2"/>
    <property type="match status" value="1"/>
</dbReference>
<evidence type="ECO:0000313" key="2">
    <source>
        <dbReference type="EMBL" id="BAB66117.1"/>
    </source>
</evidence>
<evidence type="ECO:0000259" key="1">
    <source>
        <dbReference type="Pfam" id="PF01909"/>
    </source>
</evidence>
<proteinExistence type="predicted"/>
<dbReference type="InterPro" id="IPR002934">
    <property type="entry name" value="Polymerase_NTP_transf_dom"/>
</dbReference>
<dbReference type="InterPro" id="IPR043519">
    <property type="entry name" value="NT_sf"/>
</dbReference>
<organism evidence="2 3">
    <name type="scientific">Sulfurisphaera tokodaii (strain DSM 16993 / JCM 10545 / NBRC 100140 / 7)</name>
    <name type="common">Sulfolobus tokodaii</name>
    <dbReference type="NCBI Taxonomy" id="273063"/>
    <lineage>
        <taxon>Archaea</taxon>
        <taxon>Thermoproteota</taxon>
        <taxon>Thermoprotei</taxon>
        <taxon>Sulfolobales</taxon>
        <taxon>Sulfolobaceae</taxon>
        <taxon>Sulfurisphaera</taxon>
    </lineage>
</organism>
<dbReference type="EMBL" id="BA000023">
    <property type="protein sequence ID" value="BAB66117.1"/>
    <property type="molecule type" value="Genomic_DNA"/>
</dbReference>
<sequence>MRARNVSDAWKRFSLLSDLLELYKNEETQFKEYVSYLCERNYTVILFGSRARGDYKIYSDYDLLVIGEEMPKLPPTDAIELHFVKKEKLEDKIREFNTIVIDAFYEGKVICDKLNIYEDNKRKVLEKIKGLKRVKEGWVRENQH</sequence>
<dbReference type="CDD" id="cd05403">
    <property type="entry name" value="NT_KNTase_like"/>
    <property type="match status" value="1"/>
</dbReference>
<dbReference type="KEGG" id="sto:STK_10860"/>
<protein>
    <recommendedName>
        <fullName evidence="1">Polymerase nucleotidyl transferase domain-containing protein</fullName>
    </recommendedName>
</protein>
<keyword evidence="3" id="KW-1185">Reference proteome</keyword>
<dbReference type="AlphaFoldDB" id="Q972P7"/>